<keyword evidence="3" id="KW-1185">Reference proteome</keyword>
<feature type="domain" description="Sulfatase-modifying factor enzyme-like" evidence="1">
    <location>
        <begin position="21"/>
        <end position="232"/>
    </location>
</feature>
<protein>
    <recommendedName>
        <fullName evidence="1">Sulfatase-modifying factor enzyme-like domain-containing protein</fullName>
    </recommendedName>
</protein>
<dbReference type="Pfam" id="PF03781">
    <property type="entry name" value="FGE-sulfatase"/>
    <property type="match status" value="1"/>
</dbReference>
<accession>A0ABN1UD42</accession>
<evidence type="ECO:0000313" key="3">
    <source>
        <dbReference type="Proteomes" id="UP001499979"/>
    </source>
</evidence>
<name>A0ABN1UD42_9ACTN</name>
<dbReference type="EMBL" id="BAAAJE010000006">
    <property type="protein sequence ID" value="GAA1137386.1"/>
    <property type="molecule type" value="Genomic_DNA"/>
</dbReference>
<dbReference type="InterPro" id="IPR042095">
    <property type="entry name" value="SUMF_sf"/>
</dbReference>
<proteinExistence type="predicted"/>
<organism evidence="2 3">
    <name type="scientific">Nocardioides aquiterrae</name>
    <dbReference type="NCBI Taxonomy" id="203799"/>
    <lineage>
        <taxon>Bacteria</taxon>
        <taxon>Bacillati</taxon>
        <taxon>Actinomycetota</taxon>
        <taxon>Actinomycetes</taxon>
        <taxon>Propionibacteriales</taxon>
        <taxon>Nocardioidaceae</taxon>
        <taxon>Nocardioides</taxon>
    </lineage>
</organism>
<dbReference type="SUPFAM" id="SSF56436">
    <property type="entry name" value="C-type lectin-like"/>
    <property type="match status" value="1"/>
</dbReference>
<reference evidence="2 3" key="1">
    <citation type="journal article" date="2019" name="Int. J. Syst. Evol. Microbiol.">
        <title>The Global Catalogue of Microorganisms (GCM) 10K type strain sequencing project: providing services to taxonomists for standard genome sequencing and annotation.</title>
        <authorList>
            <consortium name="The Broad Institute Genomics Platform"/>
            <consortium name="The Broad Institute Genome Sequencing Center for Infectious Disease"/>
            <person name="Wu L."/>
            <person name="Ma J."/>
        </authorList>
    </citation>
    <scope>NUCLEOTIDE SEQUENCE [LARGE SCALE GENOMIC DNA]</scope>
    <source>
        <strain evidence="2 3">JCM 11813</strain>
    </source>
</reference>
<evidence type="ECO:0000259" key="1">
    <source>
        <dbReference type="Pfam" id="PF03781"/>
    </source>
</evidence>
<dbReference type="InterPro" id="IPR051043">
    <property type="entry name" value="Sulfatase_Mod_Factor_Kinase"/>
</dbReference>
<dbReference type="Gene3D" id="3.90.1580.10">
    <property type="entry name" value="paralog of FGE (formylglycine-generating enzyme)"/>
    <property type="match status" value="1"/>
</dbReference>
<dbReference type="PANTHER" id="PTHR23150:SF19">
    <property type="entry name" value="FORMYLGLYCINE-GENERATING ENZYME"/>
    <property type="match status" value="1"/>
</dbReference>
<gene>
    <name evidence="2" type="ORF">GCM10009606_16690</name>
</gene>
<dbReference type="InterPro" id="IPR016187">
    <property type="entry name" value="CTDL_fold"/>
</dbReference>
<evidence type="ECO:0000313" key="2">
    <source>
        <dbReference type="EMBL" id="GAA1137386.1"/>
    </source>
</evidence>
<comment type="caution">
    <text evidence="2">The sequence shown here is derived from an EMBL/GenBank/DDBJ whole genome shotgun (WGS) entry which is preliminary data.</text>
</comment>
<dbReference type="InterPro" id="IPR005532">
    <property type="entry name" value="SUMF_dom"/>
</dbReference>
<dbReference type="PANTHER" id="PTHR23150">
    <property type="entry name" value="SULFATASE MODIFYING FACTOR 1, 2"/>
    <property type="match status" value="1"/>
</dbReference>
<dbReference type="Proteomes" id="UP001499979">
    <property type="component" value="Unassembled WGS sequence"/>
</dbReference>
<sequence>MGTPESEVDSVVESWRHVGVERAWIAKETPAHVVEVGTFWLGTYPVTNYQYACFLDEAGHAGARPSTWLLGAYPWDRSNHPVAGVSLPDAEAYCRWLGEQTGVPIRLPSEEEWEYAARGTDGREFPWGQQFRADAANVREFGLTTTSPIGSFPAGRSWCGVWDLAGNVEELTSTMYHAYDRGVRVADDLAELLGDYPVTRGGSFSRFGDLARCARRHGPHPGELYPSGFRVAADAGPGA</sequence>